<keyword evidence="2" id="KW-1185">Reference proteome</keyword>
<reference evidence="1" key="1">
    <citation type="submission" date="2021-01" db="EMBL/GenBank/DDBJ databases">
        <title>Whole genome shotgun sequence of Rugosimonospora africana NBRC 104875.</title>
        <authorList>
            <person name="Komaki H."/>
            <person name="Tamura T."/>
        </authorList>
    </citation>
    <scope>NUCLEOTIDE SEQUENCE</scope>
    <source>
        <strain evidence="1">NBRC 104875</strain>
    </source>
</reference>
<organism evidence="1 2">
    <name type="scientific">Rugosimonospora africana</name>
    <dbReference type="NCBI Taxonomy" id="556532"/>
    <lineage>
        <taxon>Bacteria</taxon>
        <taxon>Bacillati</taxon>
        <taxon>Actinomycetota</taxon>
        <taxon>Actinomycetes</taxon>
        <taxon>Micromonosporales</taxon>
        <taxon>Micromonosporaceae</taxon>
        <taxon>Rugosimonospora</taxon>
    </lineage>
</organism>
<evidence type="ECO:0000313" key="1">
    <source>
        <dbReference type="EMBL" id="GIH18852.1"/>
    </source>
</evidence>
<dbReference type="EMBL" id="BONZ01000073">
    <property type="protein sequence ID" value="GIH18852.1"/>
    <property type="molecule type" value="Genomic_DNA"/>
</dbReference>
<proteinExistence type="predicted"/>
<evidence type="ECO:0000313" key="2">
    <source>
        <dbReference type="Proteomes" id="UP000642748"/>
    </source>
</evidence>
<sequence>MVRVAAVALPDNPDGEPPADASRVAEYLASGTAILFTTATTADRYDASMGAPVGLSVRSDGVWVWSDVLAYYADRYGIPPEPELVEHIRRNDYRCPPLDDAAARHAWDAFSASRDG</sequence>
<dbReference type="AlphaFoldDB" id="A0A8J3VTW8"/>
<dbReference type="RefSeq" id="WP_203922347.1">
    <property type="nucleotide sequence ID" value="NZ_BONZ01000073.1"/>
</dbReference>
<protein>
    <submittedName>
        <fullName evidence="1">Uncharacterized protein</fullName>
    </submittedName>
</protein>
<comment type="caution">
    <text evidence="1">The sequence shown here is derived from an EMBL/GenBank/DDBJ whole genome shotgun (WGS) entry which is preliminary data.</text>
</comment>
<dbReference type="Proteomes" id="UP000642748">
    <property type="component" value="Unassembled WGS sequence"/>
</dbReference>
<accession>A0A8J3VTW8</accession>
<name>A0A8J3VTW8_9ACTN</name>
<gene>
    <name evidence="1" type="ORF">Raf01_70240</name>
</gene>